<keyword evidence="4 8" id="KW-0349">Heme</keyword>
<comment type="cofactor">
    <cofactor evidence="1 8">
        <name>heme</name>
        <dbReference type="ChEBI" id="CHEBI:30413"/>
    </cofactor>
</comment>
<evidence type="ECO:0000256" key="1">
    <source>
        <dbReference type="ARBA" id="ARBA00001971"/>
    </source>
</evidence>
<evidence type="ECO:0000256" key="8">
    <source>
        <dbReference type="PIRSR" id="PIRSR602401-1"/>
    </source>
</evidence>
<dbReference type="PANTHER" id="PTHR24305">
    <property type="entry name" value="CYTOCHROME P450"/>
    <property type="match status" value="1"/>
</dbReference>
<dbReference type="GO" id="GO:0016705">
    <property type="term" value="F:oxidoreductase activity, acting on paired donors, with incorporation or reduction of molecular oxygen"/>
    <property type="evidence" value="ECO:0007669"/>
    <property type="project" value="InterPro"/>
</dbReference>
<dbReference type="AlphaFoldDB" id="A0A165G336"/>
<protein>
    <submittedName>
        <fullName evidence="9">Cytochrome P450</fullName>
    </submittedName>
</protein>
<dbReference type="GO" id="GO:0020037">
    <property type="term" value="F:heme binding"/>
    <property type="evidence" value="ECO:0007669"/>
    <property type="project" value="InterPro"/>
</dbReference>
<keyword evidence="5" id="KW-0560">Oxidoreductase</keyword>
<dbReference type="STRING" id="1353952.A0A165G336"/>
<evidence type="ECO:0000256" key="7">
    <source>
        <dbReference type="ARBA" id="ARBA00023033"/>
    </source>
</evidence>
<dbReference type="PRINTS" id="PR00385">
    <property type="entry name" value="P450"/>
</dbReference>
<dbReference type="InterPro" id="IPR001128">
    <property type="entry name" value="Cyt_P450"/>
</dbReference>
<dbReference type="GO" id="GO:0005506">
    <property type="term" value="F:iron ion binding"/>
    <property type="evidence" value="ECO:0007669"/>
    <property type="project" value="InterPro"/>
</dbReference>
<keyword evidence="10" id="KW-1185">Reference proteome</keyword>
<dbReference type="InterPro" id="IPR050121">
    <property type="entry name" value="Cytochrome_P450_monoxygenase"/>
</dbReference>
<comment type="similarity">
    <text evidence="3">Belongs to the cytochrome P450 family.</text>
</comment>
<dbReference type="Pfam" id="PF00067">
    <property type="entry name" value="p450"/>
    <property type="match status" value="1"/>
</dbReference>
<evidence type="ECO:0000256" key="2">
    <source>
        <dbReference type="ARBA" id="ARBA00005179"/>
    </source>
</evidence>
<dbReference type="Gene3D" id="1.10.630.10">
    <property type="entry name" value="Cytochrome P450"/>
    <property type="match status" value="1"/>
</dbReference>
<dbReference type="CDD" id="cd11069">
    <property type="entry name" value="CYP_FUM15-like"/>
    <property type="match status" value="1"/>
</dbReference>
<evidence type="ECO:0000313" key="9">
    <source>
        <dbReference type="EMBL" id="KZT57538.1"/>
    </source>
</evidence>
<keyword evidence="8" id="KW-0479">Metal-binding</keyword>
<proteinExistence type="inferred from homology"/>
<evidence type="ECO:0000313" key="10">
    <source>
        <dbReference type="Proteomes" id="UP000076842"/>
    </source>
</evidence>
<evidence type="ECO:0000256" key="4">
    <source>
        <dbReference type="ARBA" id="ARBA00022617"/>
    </source>
</evidence>
<sequence length="554" mass="62887">MTYLPSSLPALPFPLLPLLILLPTLYLAYKLYTFLVLPLYSPLRKLSHPDSKSWLWGNMGEIFKAPSGELHRVWEQEYGQVYAYRQLLGKWRLSTTDPRALQHILQNAYAYPKPAPVQRNLARIVGSGLLIAEGDLHRRQRKIMNPSFAPAQIRELTPLFWDKALELRDAWAREIPERGDADAVVDVPKWMSRATLDIIGLAGFGYAFESLSDESNELARAFSDLLNIQRPNLITILINFFPVIRHLPIKRNQLQKRAMATMRRVGLELVRRKKEAVMRSMDGKREEKDIGRHQLAGRDLLTALVRANMANDVPASQQLDDEEVLAQISTFLLAGHETTSTAVTWALFALSTHQDVQAKLRAELRAYADERPGMDELNAIPYLDMVVREVLRFHSPVAGTLRIAAADDEIPVEKPYRDAAGFWHTTIAVRKGDGVYIPIKNVNRSPALWGADGEEFRPERWASIPDEASHIPGVWAHVLSFLGGPRACIGYRFSIVEIKVFLYALVRQFEFDFADKSMQFEERSTIVTRPVIKGREKEGPALPLRLRRARGESS</sequence>
<gene>
    <name evidence="9" type="ORF">CALCODRAFT_496057</name>
</gene>
<organism evidence="9 10">
    <name type="scientific">Calocera cornea HHB12733</name>
    <dbReference type="NCBI Taxonomy" id="1353952"/>
    <lineage>
        <taxon>Eukaryota</taxon>
        <taxon>Fungi</taxon>
        <taxon>Dikarya</taxon>
        <taxon>Basidiomycota</taxon>
        <taxon>Agaricomycotina</taxon>
        <taxon>Dacrymycetes</taxon>
        <taxon>Dacrymycetales</taxon>
        <taxon>Dacrymycetaceae</taxon>
        <taxon>Calocera</taxon>
    </lineage>
</organism>
<feature type="binding site" description="axial binding residue" evidence="8">
    <location>
        <position position="488"/>
    </location>
    <ligand>
        <name>heme</name>
        <dbReference type="ChEBI" id="CHEBI:30413"/>
    </ligand>
    <ligandPart>
        <name>Fe</name>
        <dbReference type="ChEBI" id="CHEBI:18248"/>
    </ligandPart>
</feature>
<evidence type="ECO:0000256" key="6">
    <source>
        <dbReference type="ARBA" id="ARBA00023004"/>
    </source>
</evidence>
<dbReference type="PANTHER" id="PTHR24305:SF166">
    <property type="entry name" value="CYTOCHROME P450 12A4, MITOCHONDRIAL-RELATED"/>
    <property type="match status" value="1"/>
</dbReference>
<dbReference type="EMBL" id="KV423962">
    <property type="protein sequence ID" value="KZT57538.1"/>
    <property type="molecule type" value="Genomic_DNA"/>
</dbReference>
<dbReference type="InterPro" id="IPR002401">
    <property type="entry name" value="Cyt_P450_E_grp-I"/>
</dbReference>
<dbReference type="OrthoDB" id="1470350at2759"/>
<dbReference type="InterPro" id="IPR036396">
    <property type="entry name" value="Cyt_P450_sf"/>
</dbReference>
<dbReference type="PRINTS" id="PR00463">
    <property type="entry name" value="EP450I"/>
</dbReference>
<comment type="pathway">
    <text evidence="2">Secondary metabolite biosynthesis.</text>
</comment>
<dbReference type="SUPFAM" id="SSF48264">
    <property type="entry name" value="Cytochrome P450"/>
    <property type="match status" value="1"/>
</dbReference>
<accession>A0A165G336</accession>
<keyword evidence="6 8" id="KW-0408">Iron</keyword>
<dbReference type="InParanoid" id="A0A165G336"/>
<name>A0A165G336_9BASI</name>
<evidence type="ECO:0000256" key="5">
    <source>
        <dbReference type="ARBA" id="ARBA00023002"/>
    </source>
</evidence>
<reference evidence="9 10" key="1">
    <citation type="journal article" date="2016" name="Mol. Biol. Evol.">
        <title>Comparative Genomics of Early-Diverging Mushroom-Forming Fungi Provides Insights into the Origins of Lignocellulose Decay Capabilities.</title>
        <authorList>
            <person name="Nagy L.G."/>
            <person name="Riley R."/>
            <person name="Tritt A."/>
            <person name="Adam C."/>
            <person name="Daum C."/>
            <person name="Floudas D."/>
            <person name="Sun H."/>
            <person name="Yadav J.S."/>
            <person name="Pangilinan J."/>
            <person name="Larsson K.H."/>
            <person name="Matsuura K."/>
            <person name="Barry K."/>
            <person name="Labutti K."/>
            <person name="Kuo R."/>
            <person name="Ohm R.A."/>
            <person name="Bhattacharya S.S."/>
            <person name="Shirouzu T."/>
            <person name="Yoshinaga Y."/>
            <person name="Martin F.M."/>
            <person name="Grigoriev I.V."/>
            <person name="Hibbett D.S."/>
        </authorList>
    </citation>
    <scope>NUCLEOTIDE SEQUENCE [LARGE SCALE GENOMIC DNA]</scope>
    <source>
        <strain evidence="9 10">HHB12733</strain>
    </source>
</reference>
<dbReference type="GO" id="GO:0004497">
    <property type="term" value="F:monooxygenase activity"/>
    <property type="evidence" value="ECO:0007669"/>
    <property type="project" value="UniProtKB-KW"/>
</dbReference>
<keyword evidence="7" id="KW-0503">Monooxygenase</keyword>
<dbReference type="Proteomes" id="UP000076842">
    <property type="component" value="Unassembled WGS sequence"/>
</dbReference>
<evidence type="ECO:0000256" key="3">
    <source>
        <dbReference type="ARBA" id="ARBA00010617"/>
    </source>
</evidence>